<reference evidence="2" key="2">
    <citation type="journal article" date="2018" name="Mol. Plant Microbe Interact.">
        <title>Genome sequence resources for the wheat stripe rust pathogen (Puccinia striiformis f. sp. tritici) and the barley stripe rust pathogen (Puccinia striiformis f. sp. hordei).</title>
        <authorList>
            <person name="Xia C."/>
            <person name="Wang M."/>
            <person name="Yin C."/>
            <person name="Cornejo O.E."/>
            <person name="Hulbert S.H."/>
            <person name="Chen X."/>
        </authorList>
    </citation>
    <scope>NUCLEOTIDE SEQUENCE [LARGE SCALE GENOMIC DNA]</scope>
    <source>
        <strain evidence="2">93-210</strain>
    </source>
</reference>
<accession>A0ACC0EMH8</accession>
<evidence type="ECO:0000313" key="2">
    <source>
        <dbReference type="Proteomes" id="UP001060170"/>
    </source>
</evidence>
<proteinExistence type="predicted"/>
<organism evidence="1 2">
    <name type="scientific">Puccinia striiformis f. sp. tritici</name>
    <dbReference type="NCBI Taxonomy" id="168172"/>
    <lineage>
        <taxon>Eukaryota</taxon>
        <taxon>Fungi</taxon>
        <taxon>Dikarya</taxon>
        <taxon>Basidiomycota</taxon>
        <taxon>Pucciniomycotina</taxon>
        <taxon>Pucciniomycetes</taxon>
        <taxon>Pucciniales</taxon>
        <taxon>Pucciniaceae</taxon>
        <taxon>Puccinia</taxon>
    </lineage>
</organism>
<reference evidence="2" key="1">
    <citation type="journal article" date="2018" name="BMC Genomics">
        <title>Genomic insights into host adaptation between the wheat stripe rust pathogen (Puccinia striiformis f. sp. tritici) and the barley stripe rust pathogen (Puccinia striiformis f. sp. hordei).</title>
        <authorList>
            <person name="Xia C."/>
            <person name="Wang M."/>
            <person name="Yin C."/>
            <person name="Cornejo O.E."/>
            <person name="Hulbert S.H."/>
            <person name="Chen X."/>
        </authorList>
    </citation>
    <scope>NUCLEOTIDE SEQUENCE [LARGE SCALE GENOMIC DNA]</scope>
    <source>
        <strain evidence="2">93-210</strain>
    </source>
</reference>
<comment type="caution">
    <text evidence="1">The sequence shown here is derived from an EMBL/GenBank/DDBJ whole genome shotgun (WGS) entry which is preliminary data.</text>
</comment>
<protein>
    <submittedName>
        <fullName evidence="1">Uncharacterized protein</fullName>
    </submittedName>
</protein>
<keyword evidence="2" id="KW-1185">Reference proteome</keyword>
<reference evidence="1 2" key="3">
    <citation type="journal article" date="2022" name="Microbiol. Spectr.">
        <title>Folding features and dynamics of 3D genome architecture in plant fungal pathogens.</title>
        <authorList>
            <person name="Xia C."/>
        </authorList>
    </citation>
    <scope>NUCLEOTIDE SEQUENCE [LARGE SCALE GENOMIC DNA]</scope>
    <source>
        <strain evidence="1 2">93-210</strain>
    </source>
</reference>
<name>A0ACC0EMH8_9BASI</name>
<evidence type="ECO:0000313" key="1">
    <source>
        <dbReference type="EMBL" id="KAI7956824.1"/>
    </source>
</evidence>
<gene>
    <name evidence="1" type="ORF">MJO28_003919</name>
</gene>
<sequence length="161" mass="18094">MDQRTQQEPRKAASREHAKEAGMFWPSAALAEYPSYAPADLCQPSRRPIDGDLADSQRLLWTRIQDPHLVLLASQRADQRVMHALWTAMVCRRVRTALCCSGGRCRGGSHQSRRGICCYASDPQDDPLKASRNLVALTRPSATILKKIRQLNIFCLFSLIC</sequence>
<dbReference type="Proteomes" id="UP001060170">
    <property type="component" value="Chromosome 4"/>
</dbReference>
<dbReference type="EMBL" id="CM045868">
    <property type="protein sequence ID" value="KAI7956824.1"/>
    <property type="molecule type" value="Genomic_DNA"/>
</dbReference>